<keyword evidence="3 8" id="KW-0812">Transmembrane</keyword>
<evidence type="ECO:0000256" key="2">
    <source>
        <dbReference type="ARBA" id="ARBA00008763"/>
    </source>
</evidence>
<reference evidence="10" key="1">
    <citation type="submission" date="2021-02" db="EMBL/GenBank/DDBJ databases">
        <title>Comparative genomics reveals that relaxation of natural selection precedes convergent phenotypic evolution of cavefish.</title>
        <authorList>
            <person name="Peng Z."/>
        </authorList>
    </citation>
    <scope>NUCLEOTIDE SEQUENCE</scope>
    <source>
        <tissue evidence="10">Muscle</tissue>
    </source>
</reference>
<evidence type="ECO:0000313" key="10">
    <source>
        <dbReference type="EMBL" id="KAI7811502.1"/>
    </source>
</evidence>
<protein>
    <submittedName>
        <fullName evidence="10">CD99 molecule</fullName>
    </submittedName>
</protein>
<keyword evidence="11" id="KW-1185">Reference proteome</keyword>
<organism evidence="10 11">
    <name type="scientific">Triplophysa rosa</name>
    <name type="common">Cave loach</name>
    <dbReference type="NCBI Taxonomy" id="992332"/>
    <lineage>
        <taxon>Eukaryota</taxon>
        <taxon>Metazoa</taxon>
        <taxon>Chordata</taxon>
        <taxon>Craniata</taxon>
        <taxon>Vertebrata</taxon>
        <taxon>Euteleostomi</taxon>
        <taxon>Actinopterygii</taxon>
        <taxon>Neopterygii</taxon>
        <taxon>Teleostei</taxon>
        <taxon>Ostariophysi</taxon>
        <taxon>Cypriniformes</taxon>
        <taxon>Nemacheilidae</taxon>
        <taxon>Triplophysa</taxon>
    </lineage>
</organism>
<gene>
    <name evidence="10" type="ORF">IRJ41_021684</name>
</gene>
<keyword evidence="4 9" id="KW-0732">Signal</keyword>
<feature type="compositionally biased region" description="Pro residues" evidence="7">
    <location>
        <begin position="35"/>
        <end position="46"/>
    </location>
</feature>
<evidence type="ECO:0000256" key="1">
    <source>
        <dbReference type="ARBA" id="ARBA00004479"/>
    </source>
</evidence>
<feature type="region of interest" description="Disordered" evidence="7">
    <location>
        <begin position="191"/>
        <end position="219"/>
    </location>
</feature>
<feature type="compositionally biased region" description="Basic and acidic residues" evidence="7">
    <location>
        <begin position="94"/>
        <end position="107"/>
    </location>
</feature>
<evidence type="ECO:0000256" key="3">
    <source>
        <dbReference type="ARBA" id="ARBA00022692"/>
    </source>
</evidence>
<name>A0A9W7WZ87_TRIRA</name>
<feature type="compositionally biased region" description="Basic and acidic residues" evidence="7">
    <location>
        <begin position="61"/>
        <end position="80"/>
    </location>
</feature>
<dbReference type="GO" id="GO:0072683">
    <property type="term" value="P:T cell extravasation"/>
    <property type="evidence" value="ECO:0007669"/>
    <property type="project" value="TreeGrafter"/>
</dbReference>
<accession>A0A9W7WZ87</accession>
<dbReference type="EMBL" id="JAFHDT010000004">
    <property type="protein sequence ID" value="KAI7811502.1"/>
    <property type="molecule type" value="Genomic_DNA"/>
</dbReference>
<evidence type="ECO:0000256" key="5">
    <source>
        <dbReference type="ARBA" id="ARBA00022989"/>
    </source>
</evidence>
<feature type="signal peptide" evidence="9">
    <location>
        <begin position="1"/>
        <end position="17"/>
    </location>
</feature>
<sequence length="219" mass="22575">TSYLWILLLASLVATKAQDLDLADAFDFDVDKPTAKPPVKPAPPKNSNPDGFDLSDAFDLDDPKKPAVNHPKSEDPKKPTGDGFDLSDALGPDTEPKKPVVKPHKEGGTGTGGGTFDDKDLLDVGDGDDGYKPDGGKSGGRGADPGHEGGASDQPQGGALAGIISSVGVALLGAASGYIAYQKKKLCFKIQGGQDPESGKTQRGGTSDNQVFSNLLRSS</sequence>
<dbReference type="Proteomes" id="UP001059041">
    <property type="component" value="Linkage Group LG4"/>
</dbReference>
<proteinExistence type="inferred from homology"/>
<feature type="region of interest" description="Disordered" evidence="7">
    <location>
        <begin position="31"/>
        <end position="159"/>
    </location>
</feature>
<feature type="transmembrane region" description="Helical" evidence="8">
    <location>
        <begin position="159"/>
        <end position="181"/>
    </location>
</feature>
<comment type="caution">
    <text evidence="10">The sequence shown here is derived from an EMBL/GenBank/DDBJ whole genome shotgun (WGS) entry which is preliminary data.</text>
</comment>
<evidence type="ECO:0000256" key="6">
    <source>
        <dbReference type="ARBA" id="ARBA00023136"/>
    </source>
</evidence>
<evidence type="ECO:0000256" key="9">
    <source>
        <dbReference type="SAM" id="SignalP"/>
    </source>
</evidence>
<comment type="similarity">
    <text evidence="2">Belongs to the CD99 family.</text>
</comment>
<evidence type="ECO:0000313" key="11">
    <source>
        <dbReference type="Proteomes" id="UP001059041"/>
    </source>
</evidence>
<feature type="non-terminal residue" evidence="10">
    <location>
        <position position="219"/>
    </location>
</feature>
<evidence type="ECO:0000256" key="7">
    <source>
        <dbReference type="SAM" id="MobiDB-lite"/>
    </source>
</evidence>
<dbReference type="AlphaFoldDB" id="A0A9W7WZ87"/>
<evidence type="ECO:0000256" key="4">
    <source>
        <dbReference type="ARBA" id="ARBA00022729"/>
    </source>
</evidence>
<dbReference type="GO" id="GO:0005886">
    <property type="term" value="C:plasma membrane"/>
    <property type="evidence" value="ECO:0007669"/>
    <property type="project" value="TreeGrafter"/>
</dbReference>
<dbReference type="GO" id="GO:0034109">
    <property type="term" value="P:homotypic cell-cell adhesion"/>
    <property type="evidence" value="ECO:0007669"/>
    <property type="project" value="TreeGrafter"/>
</dbReference>
<dbReference type="Pfam" id="PF12301">
    <property type="entry name" value="CD99L2"/>
    <property type="match status" value="1"/>
</dbReference>
<comment type="subcellular location">
    <subcellularLocation>
        <location evidence="1">Membrane</location>
        <topology evidence="1">Single-pass type I membrane protein</topology>
    </subcellularLocation>
</comment>
<keyword evidence="5 8" id="KW-1133">Transmembrane helix</keyword>
<evidence type="ECO:0000256" key="8">
    <source>
        <dbReference type="SAM" id="Phobius"/>
    </source>
</evidence>
<feature type="chain" id="PRO_5040848115" evidence="9">
    <location>
        <begin position="18"/>
        <end position="219"/>
    </location>
</feature>
<keyword evidence="6 8" id="KW-0472">Membrane</keyword>
<dbReference type="PANTHER" id="PTHR15076:SF15">
    <property type="entry name" value="CD99 ANTIGEN"/>
    <property type="match status" value="1"/>
</dbReference>
<dbReference type="InterPro" id="IPR022078">
    <property type="entry name" value="CD99L2"/>
</dbReference>
<dbReference type="GO" id="GO:2000391">
    <property type="term" value="P:positive regulation of neutrophil extravasation"/>
    <property type="evidence" value="ECO:0007669"/>
    <property type="project" value="TreeGrafter"/>
</dbReference>
<feature type="compositionally biased region" description="Polar residues" evidence="7">
    <location>
        <begin position="199"/>
        <end position="219"/>
    </location>
</feature>
<dbReference type="PANTHER" id="PTHR15076">
    <property type="entry name" value="CD99/MIC2 PROTEIN RELATED"/>
    <property type="match status" value="1"/>
</dbReference>